<organism evidence="4 5">
    <name type="scientific">Brooklawnia cerclae</name>
    <dbReference type="NCBI Taxonomy" id="349934"/>
    <lineage>
        <taxon>Bacteria</taxon>
        <taxon>Bacillati</taxon>
        <taxon>Actinomycetota</taxon>
        <taxon>Actinomycetes</taxon>
        <taxon>Propionibacteriales</taxon>
        <taxon>Propionibacteriaceae</taxon>
        <taxon>Brooklawnia</taxon>
    </lineage>
</organism>
<dbReference type="RefSeq" id="WP_167163732.1">
    <property type="nucleotide sequence ID" value="NZ_BAAAOO010000018.1"/>
</dbReference>
<keyword evidence="2" id="KW-1133">Transmembrane helix</keyword>
<keyword evidence="2" id="KW-0472">Membrane</keyword>
<feature type="domain" description="DUF1707" evidence="3">
    <location>
        <begin position="5"/>
        <end position="52"/>
    </location>
</feature>
<keyword evidence="2" id="KW-0812">Transmembrane</keyword>
<evidence type="ECO:0000313" key="5">
    <source>
        <dbReference type="Proteomes" id="UP000749311"/>
    </source>
</evidence>
<reference evidence="4 5" key="1">
    <citation type="submission" date="2020-02" db="EMBL/GenBank/DDBJ databases">
        <title>Sequencing the genomes of 1000 actinobacteria strains.</title>
        <authorList>
            <person name="Klenk H.-P."/>
        </authorList>
    </citation>
    <scope>NUCLEOTIDE SEQUENCE [LARGE SCALE GENOMIC DNA]</scope>
    <source>
        <strain evidence="4 5">DSM 19609</strain>
    </source>
</reference>
<evidence type="ECO:0000313" key="4">
    <source>
        <dbReference type="EMBL" id="NIH55394.1"/>
    </source>
</evidence>
<dbReference type="EMBL" id="JAAMOZ010000001">
    <property type="protein sequence ID" value="NIH55394.1"/>
    <property type="molecule type" value="Genomic_DNA"/>
</dbReference>
<name>A0ABX0SBU3_9ACTN</name>
<sequence length="173" mass="19103">MDLPIEDADRDRVIAGLRAQHAAGQLDAGELNRRVEIALNTADHDELDALTDGPPPLSSMTWTPNPNQQVAPYTAGDAYYPPVNPHRTSRRAIRRERAWQPSVMWIVSLVVLAVVTIVVLRSGGFFWALILLFPLWRNVSRMRGRGSVNPPHLPPPPRGVQDRFDADGGSTAS</sequence>
<proteinExistence type="predicted"/>
<evidence type="ECO:0000259" key="3">
    <source>
        <dbReference type="Pfam" id="PF08044"/>
    </source>
</evidence>
<dbReference type="Pfam" id="PF08044">
    <property type="entry name" value="DUF1707"/>
    <property type="match status" value="1"/>
</dbReference>
<keyword evidence="5" id="KW-1185">Reference proteome</keyword>
<evidence type="ECO:0000256" key="1">
    <source>
        <dbReference type="SAM" id="MobiDB-lite"/>
    </source>
</evidence>
<gene>
    <name evidence="4" type="ORF">FB473_000039</name>
</gene>
<comment type="caution">
    <text evidence="4">The sequence shown here is derived from an EMBL/GenBank/DDBJ whole genome shotgun (WGS) entry which is preliminary data.</text>
</comment>
<protein>
    <recommendedName>
        <fullName evidence="3">DUF1707 domain-containing protein</fullName>
    </recommendedName>
</protein>
<feature type="transmembrane region" description="Helical" evidence="2">
    <location>
        <begin position="103"/>
        <end position="136"/>
    </location>
</feature>
<dbReference type="InterPro" id="IPR012551">
    <property type="entry name" value="DUF1707_SHOCT-like"/>
</dbReference>
<feature type="region of interest" description="Disordered" evidence="1">
    <location>
        <begin position="147"/>
        <end position="173"/>
    </location>
</feature>
<accession>A0ABX0SBU3</accession>
<dbReference type="Proteomes" id="UP000749311">
    <property type="component" value="Unassembled WGS sequence"/>
</dbReference>
<evidence type="ECO:0000256" key="2">
    <source>
        <dbReference type="SAM" id="Phobius"/>
    </source>
</evidence>